<reference evidence="1" key="1">
    <citation type="journal article" date="2015" name="Nature">
        <title>Complex archaea that bridge the gap between prokaryotes and eukaryotes.</title>
        <authorList>
            <person name="Spang A."/>
            <person name="Saw J.H."/>
            <person name="Jorgensen S.L."/>
            <person name="Zaremba-Niedzwiedzka K."/>
            <person name="Martijn J."/>
            <person name="Lind A.E."/>
            <person name="van Eijk R."/>
            <person name="Schleper C."/>
            <person name="Guy L."/>
            <person name="Ettema T.J."/>
        </authorList>
    </citation>
    <scope>NUCLEOTIDE SEQUENCE</scope>
</reference>
<dbReference type="AlphaFoldDB" id="A0A0F9JD74"/>
<evidence type="ECO:0000313" key="1">
    <source>
        <dbReference type="EMBL" id="KKM67528.1"/>
    </source>
</evidence>
<sequence length="39" mass="4514">MRDLAELKALRNVSFERILTDEELNKMRKLAGKVLGVKK</sequence>
<gene>
    <name evidence="1" type="ORF">LCGC14_1470160</name>
</gene>
<accession>A0A0F9JD74</accession>
<protein>
    <submittedName>
        <fullName evidence="1">Uncharacterized protein</fullName>
    </submittedName>
</protein>
<dbReference type="EMBL" id="LAZR01010331">
    <property type="protein sequence ID" value="KKM67528.1"/>
    <property type="molecule type" value="Genomic_DNA"/>
</dbReference>
<organism evidence="1">
    <name type="scientific">marine sediment metagenome</name>
    <dbReference type="NCBI Taxonomy" id="412755"/>
    <lineage>
        <taxon>unclassified sequences</taxon>
        <taxon>metagenomes</taxon>
        <taxon>ecological metagenomes</taxon>
    </lineage>
</organism>
<proteinExistence type="predicted"/>
<name>A0A0F9JD74_9ZZZZ</name>
<comment type="caution">
    <text evidence="1">The sequence shown here is derived from an EMBL/GenBank/DDBJ whole genome shotgun (WGS) entry which is preliminary data.</text>
</comment>